<dbReference type="EMBL" id="KN838548">
    <property type="protein sequence ID" value="KIK07192.1"/>
    <property type="molecule type" value="Genomic_DNA"/>
</dbReference>
<dbReference type="OrthoDB" id="2956462at2759"/>
<proteinExistence type="predicted"/>
<gene>
    <name evidence="2" type="ORF">K443DRAFT_626891</name>
</gene>
<name>A0A0C9YAB4_9AGAR</name>
<reference evidence="3" key="2">
    <citation type="submission" date="2015-01" db="EMBL/GenBank/DDBJ databases">
        <title>Evolutionary Origins and Diversification of the Mycorrhizal Mutualists.</title>
        <authorList>
            <consortium name="DOE Joint Genome Institute"/>
            <consortium name="Mycorrhizal Genomics Consortium"/>
            <person name="Kohler A."/>
            <person name="Kuo A."/>
            <person name="Nagy L.G."/>
            <person name="Floudas D."/>
            <person name="Copeland A."/>
            <person name="Barry K.W."/>
            <person name="Cichocki N."/>
            <person name="Veneault-Fourrey C."/>
            <person name="LaButti K."/>
            <person name="Lindquist E.A."/>
            <person name="Lipzen A."/>
            <person name="Lundell T."/>
            <person name="Morin E."/>
            <person name="Murat C."/>
            <person name="Riley R."/>
            <person name="Ohm R."/>
            <person name="Sun H."/>
            <person name="Tunlid A."/>
            <person name="Henrissat B."/>
            <person name="Grigoriev I.V."/>
            <person name="Hibbett D.S."/>
            <person name="Martin F."/>
        </authorList>
    </citation>
    <scope>NUCLEOTIDE SEQUENCE [LARGE SCALE GENOMIC DNA]</scope>
    <source>
        <strain evidence="3">LaAM-08-1</strain>
    </source>
</reference>
<keyword evidence="3" id="KW-1185">Reference proteome</keyword>
<organism evidence="2 3">
    <name type="scientific">Laccaria amethystina LaAM-08-1</name>
    <dbReference type="NCBI Taxonomy" id="1095629"/>
    <lineage>
        <taxon>Eukaryota</taxon>
        <taxon>Fungi</taxon>
        <taxon>Dikarya</taxon>
        <taxon>Basidiomycota</taxon>
        <taxon>Agaricomycotina</taxon>
        <taxon>Agaricomycetes</taxon>
        <taxon>Agaricomycetidae</taxon>
        <taxon>Agaricales</taxon>
        <taxon>Agaricineae</taxon>
        <taxon>Hydnangiaceae</taxon>
        <taxon>Laccaria</taxon>
    </lineage>
</organism>
<reference evidence="2 3" key="1">
    <citation type="submission" date="2014-04" db="EMBL/GenBank/DDBJ databases">
        <authorList>
            <consortium name="DOE Joint Genome Institute"/>
            <person name="Kuo A."/>
            <person name="Kohler A."/>
            <person name="Nagy L.G."/>
            <person name="Floudas D."/>
            <person name="Copeland A."/>
            <person name="Barry K.W."/>
            <person name="Cichocki N."/>
            <person name="Veneault-Fourrey C."/>
            <person name="LaButti K."/>
            <person name="Lindquist E.A."/>
            <person name="Lipzen A."/>
            <person name="Lundell T."/>
            <person name="Morin E."/>
            <person name="Murat C."/>
            <person name="Sun H."/>
            <person name="Tunlid A."/>
            <person name="Henrissat B."/>
            <person name="Grigoriev I.V."/>
            <person name="Hibbett D.S."/>
            <person name="Martin F."/>
            <person name="Nordberg H.P."/>
            <person name="Cantor M.N."/>
            <person name="Hua S.X."/>
        </authorList>
    </citation>
    <scope>NUCLEOTIDE SEQUENCE [LARGE SCALE GENOMIC DNA]</scope>
    <source>
        <strain evidence="2 3">LaAM-08-1</strain>
    </source>
</reference>
<sequence length="175" mass="20020">MRLIRALENLEKHPVLRKLTLNDMIQYARLISHLKNDILLPQPLEQSDPDVPPDVLPLSLVDFLSLALKIEQEFIQDSWDILKYYVWECATVPLIYEDFELFRVFGWSRGIAALSIYPRESVCTTVGCGNTRPLKKDTSREVVVYTAANGVQAAWAIQLYCPGKSRPLDPLEYPT</sequence>
<protein>
    <recommendedName>
        <fullName evidence="1">CxC5 like cysteine cluster associated with KDZ domain-containing protein</fullName>
    </recommendedName>
</protein>
<dbReference type="STRING" id="1095629.A0A0C9YAB4"/>
<dbReference type="AlphaFoldDB" id="A0A0C9YAB4"/>
<evidence type="ECO:0000313" key="3">
    <source>
        <dbReference type="Proteomes" id="UP000054477"/>
    </source>
</evidence>
<evidence type="ECO:0000313" key="2">
    <source>
        <dbReference type="EMBL" id="KIK07192.1"/>
    </source>
</evidence>
<dbReference type="Proteomes" id="UP000054477">
    <property type="component" value="Unassembled WGS sequence"/>
</dbReference>
<dbReference type="HOGENOM" id="CLU_074887_2_0_1"/>
<dbReference type="Pfam" id="PF18718">
    <property type="entry name" value="CxC5"/>
    <property type="match status" value="1"/>
</dbReference>
<feature type="domain" description="CxC5 like cysteine cluster associated with KDZ" evidence="1">
    <location>
        <begin position="111"/>
        <end position="162"/>
    </location>
</feature>
<accession>A0A0C9YAB4</accession>
<dbReference type="InterPro" id="IPR041539">
    <property type="entry name" value="CxC5"/>
</dbReference>
<evidence type="ECO:0000259" key="1">
    <source>
        <dbReference type="Pfam" id="PF18718"/>
    </source>
</evidence>